<dbReference type="InParanoid" id="G0VDK0"/>
<evidence type="ECO:0000256" key="1">
    <source>
        <dbReference type="SAM" id="MobiDB-lite"/>
    </source>
</evidence>
<dbReference type="HOGENOM" id="CLU_660714_0_0_1"/>
<organism evidence="3 4">
    <name type="scientific">Naumovozyma castellii</name>
    <name type="common">Yeast</name>
    <name type="synonym">Saccharomyces castellii</name>
    <dbReference type="NCBI Taxonomy" id="27288"/>
    <lineage>
        <taxon>Eukaryota</taxon>
        <taxon>Fungi</taxon>
        <taxon>Dikarya</taxon>
        <taxon>Ascomycota</taxon>
        <taxon>Saccharomycotina</taxon>
        <taxon>Saccharomycetes</taxon>
        <taxon>Saccharomycetales</taxon>
        <taxon>Saccharomycetaceae</taxon>
        <taxon>Naumovozyma</taxon>
    </lineage>
</organism>
<keyword evidence="2" id="KW-1133">Transmembrane helix</keyword>
<dbReference type="EMBL" id="HE576754">
    <property type="protein sequence ID" value="CCC69562.1"/>
    <property type="molecule type" value="Genomic_DNA"/>
</dbReference>
<name>G0VDK0_NAUCA</name>
<gene>
    <name evidence="3" type="primary">NCAS0C05720</name>
    <name evidence="3" type="ordered locus">NCAS_0C05720</name>
</gene>
<dbReference type="GeneID" id="96903143"/>
<keyword evidence="2" id="KW-0812">Transmembrane</keyword>
<dbReference type="AlphaFoldDB" id="G0VDK0"/>
<keyword evidence="2" id="KW-0472">Membrane</keyword>
<feature type="region of interest" description="Disordered" evidence="1">
    <location>
        <begin position="62"/>
        <end position="127"/>
    </location>
</feature>
<protein>
    <submittedName>
        <fullName evidence="3">Uncharacterized protein</fullName>
    </submittedName>
</protein>
<dbReference type="eggNOG" id="ENOG502S3QX">
    <property type="taxonomic scope" value="Eukaryota"/>
</dbReference>
<evidence type="ECO:0000313" key="3">
    <source>
        <dbReference type="EMBL" id="CCC69562.1"/>
    </source>
</evidence>
<sequence>MKAKDNQLNNDEENKWNYVKIHNKPHKTSKDAFQGINSTYLSNSLMGEPYIDEYDADILSNTSSDDSVDYTYKNNDNPFSLPEEYEPKGKSKSKQKKGKRQYAENVNSFDWNVHDDNGTDSVSTITGSKQKNENFTVDSSYVPRPLVSTSASVSTPVPAPSPTPATKYTKHKPEWTEESLKMKKKQLPLYNERGTSYKTSTVIILTSIISILLCLGGQRLYMNYYHSRITNNRFYDSIDLRNYESSMHDVPHWSPSGKFYVDFDQHVAYPIKGNDLIGWRKYKTDAKIFWHRTKNTLESNRRLQGSVLHCKVISKLAWNNVKFASKKIHKGLVVTFSNSKKIGSILCYKYQTGLPYVKKTLIQFQKHIKHSVLISLKQTKRASAYLLRDFSISQLFNKVCCNTESSWDRIKTFCRF</sequence>
<accession>G0VDK0</accession>
<keyword evidence="4" id="KW-1185">Reference proteome</keyword>
<dbReference type="Proteomes" id="UP000001640">
    <property type="component" value="Chromosome 3"/>
</dbReference>
<dbReference type="FunCoup" id="G0VDK0">
    <property type="interactions" value="62"/>
</dbReference>
<proteinExistence type="predicted"/>
<feature type="compositionally biased region" description="Basic residues" evidence="1">
    <location>
        <begin position="90"/>
        <end position="100"/>
    </location>
</feature>
<evidence type="ECO:0000256" key="2">
    <source>
        <dbReference type="SAM" id="Phobius"/>
    </source>
</evidence>
<dbReference type="OrthoDB" id="4059607at2759"/>
<reference key="2">
    <citation type="submission" date="2011-08" db="EMBL/GenBank/DDBJ databases">
        <title>Genome sequence of Naumovozyma castellii.</title>
        <authorList>
            <person name="Gordon J.L."/>
            <person name="Armisen D."/>
            <person name="Proux-Wera E."/>
            <person name="OhEigeartaigh S.S."/>
            <person name="Byrne K.P."/>
            <person name="Wolfe K.H."/>
        </authorList>
    </citation>
    <scope>NUCLEOTIDE SEQUENCE</scope>
    <source>
        <strain>Type strain:CBS 4309</strain>
    </source>
</reference>
<evidence type="ECO:0000313" key="4">
    <source>
        <dbReference type="Proteomes" id="UP000001640"/>
    </source>
</evidence>
<feature type="transmembrane region" description="Helical" evidence="2">
    <location>
        <begin position="202"/>
        <end position="221"/>
    </location>
</feature>
<feature type="region of interest" description="Disordered" evidence="1">
    <location>
        <begin position="149"/>
        <end position="174"/>
    </location>
</feature>
<dbReference type="KEGG" id="ncs:NCAS_0C05720"/>
<dbReference type="RefSeq" id="XP_003675926.1">
    <property type="nucleotide sequence ID" value="XM_003675878.1"/>
</dbReference>
<reference evidence="3 4" key="1">
    <citation type="journal article" date="2011" name="Proc. Natl. Acad. Sci. U.S.A.">
        <title>Evolutionary erosion of yeast sex chromosomes by mating-type switching accidents.</title>
        <authorList>
            <person name="Gordon J.L."/>
            <person name="Armisen D."/>
            <person name="Proux-Wera E."/>
            <person name="Oheigeartaigh S.S."/>
            <person name="Byrne K.P."/>
            <person name="Wolfe K.H."/>
        </authorList>
    </citation>
    <scope>NUCLEOTIDE SEQUENCE [LARGE SCALE GENOMIC DNA]</scope>
    <source>
        <strain evidence="4">ATCC 76901 / BCRC 22586 / CBS 4309 / NBRC 1992 / NRRL Y-12630</strain>
    </source>
</reference>